<name>A0ACB8HM72_9BRYO</name>
<dbReference type="Proteomes" id="UP000828922">
    <property type="component" value="Linkage Group LG07"/>
</dbReference>
<sequence>MATMSMMFVSRLVPAKISASSTSASSSSVLSSSSCTSSSSVGCLRTWVHVRSSCSSSSLHQLHHGSLLVPTKRRLFRDSSSSSSFISSSNVCCTTRLGSLVGDKLVIGKRRRIIAPAPPHSRPAGRIIAEQKTDLLRVVGFALRAGKEGLDAGTKLVPETIPRPVAQLGVGLVGVFMVTYFLRYLFTTALFILVIGVFSYMAYLFLNKDNDSTGSGGGGGDSGTGDDPVEEARRIMEKYK</sequence>
<protein>
    <submittedName>
        <fullName evidence="1">Uncharacterized protein</fullName>
    </submittedName>
</protein>
<dbReference type="EMBL" id="CM038913">
    <property type="protein sequence ID" value="KAH9557339.1"/>
    <property type="molecule type" value="Genomic_DNA"/>
</dbReference>
<organism evidence="1 2">
    <name type="scientific">Sphagnum magellanicum</name>
    <dbReference type="NCBI Taxonomy" id="128215"/>
    <lineage>
        <taxon>Eukaryota</taxon>
        <taxon>Viridiplantae</taxon>
        <taxon>Streptophyta</taxon>
        <taxon>Embryophyta</taxon>
        <taxon>Bryophyta</taxon>
        <taxon>Sphagnophytina</taxon>
        <taxon>Sphagnopsida</taxon>
        <taxon>Sphagnales</taxon>
        <taxon>Sphagnaceae</taxon>
        <taxon>Sphagnum</taxon>
    </lineage>
</organism>
<proteinExistence type="predicted"/>
<evidence type="ECO:0000313" key="2">
    <source>
        <dbReference type="Proteomes" id="UP000828922"/>
    </source>
</evidence>
<keyword evidence="2" id="KW-1185">Reference proteome</keyword>
<evidence type="ECO:0000313" key="1">
    <source>
        <dbReference type="EMBL" id="KAH9557339.1"/>
    </source>
</evidence>
<accession>A0ACB8HM72</accession>
<reference evidence="2" key="1">
    <citation type="journal article" date="2022" name="New Phytol.">
        <title>Phylogenomic structure and speciation in an emerging model: the Sphagnum magellanicum complex (Bryophyta).</title>
        <authorList>
            <person name="Shaw A.J."/>
            <person name="Piatkowski B."/>
            <person name="Duffy A.M."/>
            <person name="Aguero B."/>
            <person name="Imwattana K."/>
            <person name="Nieto-Lugilde M."/>
            <person name="Healey A."/>
            <person name="Weston D.J."/>
            <person name="Patel M.N."/>
            <person name="Schmutz J."/>
            <person name="Grimwood J."/>
            <person name="Yavitt J.B."/>
            <person name="Hassel K."/>
            <person name="Stenoien H.K."/>
            <person name="Flatberg K.I."/>
            <person name="Bickford C.P."/>
            <person name="Hicks K.A."/>
        </authorList>
    </citation>
    <scope>NUCLEOTIDE SEQUENCE [LARGE SCALE GENOMIC DNA]</scope>
</reference>
<comment type="caution">
    <text evidence="1">The sequence shown here is derived from an EMBL/GenBank/DDBJ whole genome shotgun (WGS) entry which is preliminary data.</text>
</comment>
<gene>
    <name evidence="1" type="ORF">CY35_07G080700</name>
</gene>